<organism evidence="7 8">
    <name type="scientific">Glossina austeni</name>
    <name type="common">Savannah tsetse fly</name>
    <dbReference type="NCBI Taxonomy" id="7395"/>
    <lineage>
        <taxon>Eukaryota</taxon>
        <taxon>Metazoa</taxon>
        <taxon>Ecdysozoa</taxon>
        <taxon>Arthropoda</taxon>
        <taxon>Hexapoda</taxon>
        <taxon>Insecta</taxon>
        <taxon>Pterygota</taxon>
        <taxon>Neoptera</taxon>
        <taxon>Endopterygota</taxon>
        <taxon>Diptera</taxon>
        <taxon>Brachycera</taxon>
        <taxon>Muscomorpha</taxon>
        <taxon>Hippoboscoidea</taxon>
        <taxon>Glossinidae</taxon>
        <taxon>Glossina</taxon>
    </lineage>
</organism>
<dbReference type="AlphaFoldDB" id="A0A1A9VM85"/>
<keyword evidence="3 6" id="KW-0812">Transmembrane</keyword>
<dbReference type="VEuPathDB" id="VectorBase:GAUT041461"/>
<evidence type="ECO:0000256" key="6">
    <source>
        <dbReference type="RuleBase" id="RU362006"/>
    </source>
</evidence>
<feature type="transmembrane region" description="Helical" evidence="6">
    <location>
        <begin position="101"/>
        <end position="120"/>
    </location>
</feature>
<keyword evidence="8" id="KW-1185">Reference proteome</keyword>
<name>A0A1A9VM85_GLOAU</name>
<comment type="subcellular location">
    <subcellularLocation>
        <location evidence="1 6">Membrane</location>
        <topology evidence="1 6">Multi-pass membrane protein</topology>
    </subcellularLocation>
</comment>
<proteinExistence type="inferred from homology"/>
<evidence type="ECO:0000256" key="4">
    <source>
        <dbReference type="ARBA" id="ARBA00022989"/>
    </source>
</evidence>
<comment type="similarity">
    <text evidence="2 6">Belongs to the DP1 family.</text>
</comment>
<evidence type="ECO:0000256" key="3">
    <source>
        <dbReference type="ARBA" id="ARBA00022692"/>
    </source>
</evidence>
<accession>A0A1A9VM85</accession>
<dbReference type="Pfam" id="PF03134">
    <property type="entry name" value="TB2_DP1_HVA22"/>
    <property type="match status" value="1"/>
</dbReference>
<keyword evidence="4 6" id="KW-1133">Transmembrane helix</keyword>
<dbReference type="PANTHER" id="PTHR12300">
    <property type="entry name" value="HVA22-LIKE PROTEINS"/>
    <property type="match status" value="1"/>
</dbReference>
<protein>
    <recommendedName>
        <fullName evidence="6">Receptor expression-enhancing protein</fullName>
    </recommendedName>
</protein>
<dbReference type="GO" id="GO:0016020">
    <property type="term" value="C:membrane"/>
    <property type="evidence" value="ECO:0007669"/>
    <property type="project" value="UniProtKB-SubCell"/>
</dbReference>
<dbReference type="Proteomes" id="UP000078200">
    <property type="component" value="Unassembled WGS sequence"/>
</dbReference>
<evidence type="ECO:0000313" key="7">
    <source>
        <dbReference type="EnsemblMetazoa" id="GAUT041461-PA"/>
    </source>
</evidence>
<evidence type="ECO:0000256" key="1">
    <source>
        <dbReference type="ARBA" id="ARBA00004141"/>
    </source>
</evidence>
<reference evidence="7" key="1">
    <citation type="submission" date="2020-05" db="UniProtKB">
        <authorList>
            <consortium name="EnsemblMetazoa"/>
        </authorList>
    </citation>
    <scope>IDENTIFICATION</scope>
    <source>
        <strain evidence="7">TTRI</strain>
    </source>
</reference>
<dbReference type="STRING" id="7395.A0A1A9VM85"/>
<sequence length="188" mass="21600">MKNMSNHMVKLQSLADHYKEVLDRTLSDKTKPWNKGFEYVELKTSVPRTYLFLGTAAFCALYLVFGYGAQLLCNIIGVMYPAYISIHAIESSSKLDDTKWLIYWVTFGIMSIIEYFSGVLTSVIPFYWLLKCIFLIWCMLPVEKNGSHVIYINVVRPYFLKHHKAVDAAIDKAFDTAKKNIGSAFKQD</sequence>
<dbReference type="PANTHER" id="PTHR12300:SF161">
    <property type="entry name" value="RECEPTOR EXPRESSION-ENHANCING PROTEIN"/>
    <property type="match status" value="1"/>
</dbReference>
<dbReference type="EnsemblMetazoa" id="GAUT041461-RA">
    <property type="protein sequence ID" value="GAUT041461-PA"/>
    <property type="gene ID" value="GAUT041461"/>
</dbReference>
<keyword evidence="5 6" id="KW-0472">Membrane</keyword>
<dbReference type="InterPro" id="IPR004345">
    <property type="entry name" value="TB2_DP1_HVA22"/>
</dbReference>
<comment type="caution">
    <text evidence="6">Lacks conserved residue(s) required for the propagation of feature annotation.</text>
</comment>
<evidence type="ECO:0000256" key="2">
    <source>
        <dbReference type="ARBA" id="ARBA00008573"/>
    </source>
</evidence>
<evidence type="ECO:0000313" key="8">
    <source>
        <dbReference type="Proteomes" id="UP000078200"/>
    </source>
</evidence>
<evidence type="ECO:0000256" key="5">
    <source>
        <dbReference type="ARBA" id="ARBA00023136"/>
    </source>
</evidence>